<keyword evidence="3" id="KW-1185">Reference proteome</keyword>
<proteinExistence type="predicted"/>
<dbReference type="SMART" id="SM00256">
    <property type="entry name" value="FBOX"/>
    <property type="match status" value="1"/>
</dbReference>
<dbReference type="AlphaFoldDB" id="A0A1R3KC42"/>
<gene>
    <name evidence="2" type="ORF">COLO4_09405</name>
</gene>
<protein>
    <recommendedName>
        <fullName evidence="1">F-box domain-containing protein</fullName>
    </recommendedName>
</protein>
<dbReference type="SUPFAM" id="SSF81383">
    <property type="entry name" value="F-box domain"/>
    <property type="match status" value="1"/>
</dbReference>
<dbReference type="PANTHER" id="PTHR31672">
    <property type="entry name" value="BNACNNG10540D PROTEIN"/>
    <property type="match status" value="1"/>
</dbReference>
<dbReference type="EMBL" id="AWUE01014232">
    <property type="protein sequence ID" value="OMP04645.1"/>
    <property type="molecule type" value="Genomic_DNA"/>
</dbReference>
<dbReference type="InterPro" id="IPR006527">
    <property type="entry name" value="F-box-assoc_dom_typ1"/>
</dbReference>
<dbReference type="OrthoDB" id="591557at2759"/>
<comment type="caution">
    <text evidence="2">The sequence shown here is derived from an EMBL/GenBank/DDBJ whole genome shotgun (WGS) entry which is preliminary data.</text>
</comment>
<evidence type="ECO:0000313" key="3">
    <source>
        <dbReference type="Proteomes" id="UP000187203"/>
    </source>
</evidence>
<evidence type="ECO:0000313" key="2">
    <source>
        <dbReference type="EMBL" id="OMP04645.1"/>
    </source>
</evidence>
<accession>A0A1R3KC42</accession>
<dbReference type="Pfam" id="PF00646">
    <property type="entry name" value="F-box"/>
    <property type="match status" value="1"/>
</dbReference>
<sequence>MKKQCRRGREPSLMEDEVPFDLMEGILCRLPVKSLLRFKGVCRQWLLLIKDPKFIKLHLQRSTQSHTHGSLVTVDVGLSRLCSLDLSTLHVTKKAINQLPDMILVVKFYHRWTWVHHYWTSRHLAIFYSLRSNSWEIKHGIYNIFSEYELILANNEGVYVDGALNWRAGDNNNNNNLEIIISLDLNTEKARTLRLPYYEPNDGFSFDDEGNRRCVGFLVSSFDVVEGNLCVGFIKDTRYYRSNGMRGMMKEFGNEDVVTDIWVMKEFGNDESWTKLFSIQGAERCPPYKPLICIHGDQVLLLSSGSSDSSANLFYYNLKQKIFSLYRDSTPALVLFVFRDFFRARICHESLVPIKQDSAPKNI</sequence>
<dbReference type="Gene3D" id="1.20.1280.50">
    <property type="match status" value="1"/>
</dbReference>
<dbReference type="InterPro" id="IPR050796">
    <property type="entry name" value="SCF_F-box_component"/>
</dbReference>
<dbReference type="CDD" id="cd22157">
    <property type="entry name" value="F-box_AtFBW1-like"/>
    <property type="match status" value="1"/>
</dbReference>
<dbReference type="InterPro" id="IPR036047">
    <property type="entry name" value="F-box-like_dom_sf"/>
</dbReference>
<name>A0A1R3KC42_9ROSI</name>
<dbReference type="PANTHER" id="PTHR31672:SF13">
    <property type="entry name" value="F-BOX PROTEIN CPR30-LIKE"/>
    <property type="match status" value="1"/>
</dbReference>
<dbReference type="Proteomes" id="UP000187203">
    <property type="component" value="Unassembled WGS sequence"/>
</dbReference>
<reference evidence="3" key="1">
    <citation type="submission" date="2013-09" db="EMBL/GenBank/DDBJ databases">
        <title>Corchorus olitorius genome sequencing.</title>
        <authorList>
            <person name="Alam M."/>
            <person name="Haque M.S."/>
            <person name="Islam M.S."/>
            <person name="Emdad E.M."/>
            <person name="Islam M.M."/>
            <person name="Ahmed B."/>
            <person name="Halim A."/>
            <person name="Hossen Q.M.M."/>
            <person name="Hossain M.Z."/>
            <person name="Ahmed R."/>
            <person name="Khan M.M."/>
            <person name="Islam R."/>
            <person name="Rashid M.M."/>
            <person name="Khan S.A."/>
            <person name="Rahman M.S."/>
            <person name="Alam M."/>
            <person name="Yahiya A.S."/>
            <person name="Khan M.S."/>
            <person name="Azam M.S."/>
            <person name="Haque T."/>
            <person name="Lashkar M.Z.H."/>
            <person name="Akhand A.I."/>
            <person name="Morshed G."/>
            <person name="Roy S."/>
            <person name="Uddin K.S."/>
            <person name="Rabeya T."/>
            <person name="Hossain A.S."/>
            <person name="Chowdhury A."/>
            <person name="Snigdha A.R."/>
            <person name="Mortoza M.S."/>
            <person name="Matin S.A."/>
            <person name="Hoque S.M.E."/>
            <person name="Islam M.K."/>
            <person name="Roy D.K."/>
            <person name="Haider R."/>
            <person name="Moosa M.M."/>
            <person name="Elias S.M."/>
            <person name="Hasan A.M."/>
            <person name="Jahan S."/>
            <person name="Shafiuddin M."/>
            <person name="Mahmood N."/>
            <person name="Shommy N.S."/>
        </authorList>
    </citation>
    <scope>NUCLEOTIDE SEQUENCE [LARGE SCALE GENOMIC DNA]</scope>
    <source>
        <strain evidence="3">cv. O-4</strain>
    </source>
</reference>
<dbReference type="Pfam" id="PF07734">
    <property type="entry name" value="FBA_1"/>
    <property type="match status" value="1"/>
</dbReference>
<organism evidence="2 3">
    <name type="scientific">Corchorus olitorius</name>
    <dbReference type="NCBI Taxonomy" id="93759"/>
    <lineage>
        <taxon>Eukaryota</taxon>
        <taxon>Viridiplantae</taxon>
        <taxon>Streptophyta</taxon>
        <taxon>Embryophyta</taxon>
        <taxon>Tracheophyta</taxon>
        <taxon>Spermatophyta</taxon>
        <taxon>Magnoliopsida</taxon>
        <taxon>eudicotyledons</taxon>
        <taxon>Gunneridae</taxon>
        <taxon>Pentapetalae</taxon>
        <taxon>rosids</taxon>
        <taxon>malvids</taxon>
        <taxon>Malvales</taxon>
        <taxon>Malvaceae</taxon>
        <taxon>Grewioideae</taxon>
        <taxon>Apeibeae</taxon>
        <taxon>Corchorus</taxon>
    </lineage>
</organism>
<evidence type="ECO:0000259" key="1">
    <source>
        <dbReference type="PROSITE" id="PS50181"/>
    </source>
</evidence>
<dbReference type="PROSITE" id="PS50181">
    <property type="entry name" value="FBOX"/>
    <property type="match status" value="1"/>
</dbReference>
<dbReference type="InterPro" id="IPR001810">
    <property type="entry name" value="F-box_dom"/>
</dbReference>
<feature type="domain" description="F-box" evidence="1">
    <location>
        <begin position="12"/>
        <end position="57"/>
    </location>
</feature>